<dbReference type="Pfam" id="PF11201">
    <property type="entry name" value="DUF2982"/>
    <property type="match status" value="1"/>
</dbReference>
<proteinExistence type="predicted"/>
<organism evidence="2 3">
    <name type="scientific">Oceanimonas doudoroffii</name>
    <dbReference type="NCBI Taxonomy" id="84158"/>
    <lineage>
        <taxon>Bacteria</taxon>
        <taxon>Pseudomonadati</taxon>
        <taxon>Pseudomonadota</taxon>
        <taxon>Gammaproteobacteria</taxon>
        <taxon>Aeromonadales</taxon>
        <taxon>Aeromonadaceae</taxon>
        <taxon>Oceanimonas</taxon>
    </lineage>
</organism>
<dbReference type="AlphaFoldDB" id="A0A233RHB4"/>
<name>A0A233RHB4_9GAMM</name>
<dbReference type="OrthoDB" id="7061905at2"/>
<evidence type="ECO:0000313" key="3">
    <source>
        <dbReference type="Proteomes" id="UP000242757"/>
    </source>
</evidence>
<dbReference type="InterPro" id="IPR021367">
    <property type="entry name" value="DUF2982"/>
</dbReference>
<comment type="caution">
    <text evidence="2">The sequence shown here is derived from an EMBL/GenBank/DDBJ whole genome shotgun (WGS) entry which is preliminary data.</text>
</comment>
<keyword evidence="1" id="KW-1133">Transmembrane helix</keyword>
<protein>
    <recommendedName>
        <fullName evidence="4">DUF2982 domain-containing protein</fullName>
    </recommendedName>
</protein>
<keyword evidence="3" id="KW-1185">Reference proteome</keyword>
<keyword evidence="1" id="KW-0812">Transmembrane</keyword>
<evidence type="ECO:0008006" key="4">
    <source>
        <dbReference type="Google" id="ProtNLM"/>
    </source>
</evidence>
<feature type="transmembrane region" description="Helical" evidence="1">
    <location>
        <begin position="21"/>
        <end position="40"/>
    </location>
</feature>
<feature type="transmembrane region" description="Helical" evidence="1">
    <location>
        <begin position="46"/>
        <end position="64"/>
    </location>
</feature>
<evidence type="ECO:0000256" key="1">
    <source>
        <dbReference type="SAM" id="Phobius"/>
    </source>
</evidence>
<gene>
    <name evidence="2" type="ORF">B6S08_04465</name>
</gene>
<accession>A0A233RHB4</accession>
<sequence>MGARVKETQHIEPMSRRHGPTLILAGSAGLLVLLPLLYWLGNRGQLVLVFLLLACLVTLVLGLLKLREPVYSFSLSEDNLHFHHRIGGWSLHWSNIIRVDQPRVNSGLELVSLPYVGIKIRNYDEFLPLMTPRLIVHLLTEQRPLLAMGVRHGAIDRARLQDWLIEDNHYRSAAGRHYHGLAAMLGHRMSHLRELYGYDLLVHESNLDRDSADFVQLLRHYLATGPGALS</sequence>
<keyword evidence="1" id="KW-0472">Membrane</keyword>
<evidence type="ECO:0000313" key="2">
    <source>
        <dbReference type="EMBL" id="OXY82772.1"/>
    </source>
</evidence>
<dbReference type="Proteomes" id="UP000242757">
    <property type="component" value="Unassembled WGS sequence"/>
</dbReference>
<dbReference type="EMBL" id="NBIM01000001">
    <property type="protein sequence ID" value="OXY82772.1"/>
    <property type="molecule type" value="Genomic_DNA"/>
</dbReference>
<reference evidence="2 3" key="1">
    <citation type="submission" date="2017-08" db="EMBL/GenBank/DDBJ databases">
        <title>A Genome Sequence of Oceanimonas doudoroffii ATCC 27123T.</title>
        <authorList>
            <person name="Brennan M.A."/>
            <person name="Maclea K.S."/>
            <person name="Mcclelland W.D."/>
            <person name="Trachtenberg A.M."/>
        </authorList>
    </citation>
    <scope>NUCLEOTIDE SEQUENCE [LARGE SCALE GENOMIC DNA]</scope>
    <source>
        <strain evidence="2 3">ATCC 27123</strain>
    </source>
</reference>